<proteinExistence type="predicted"/>
<evidence type="ECO:0000313" key="2">
    <source>
        <dbReference type="EMBL" id="CEL11777.1"/>
    </source>
</evidence>
<protein>
    <submittedName>
        <fullName evidence="2">Uncharacterized protein</fullName>
    </submittedName>
</protein>
<dbReference type="Proteomes" id="UP000054771">
    <property type="component" value="Unassembled WGS sequence"/>
</dbReference>
<feature type="region of interest" description="Disordered" evidence="1">
    <location>
        <begin position="1"/>
        <end position="39"/>
    </location>
</feature>
<dbReference type="OrthoDB" id="4507988at2759"/>
<dbReference type="AlphaFoldDB" id="A0A0U5GH68"/>
<feature type="compositionally biased region" description="Polar residues" evidence="1">
    <location>
        <begin position="9"/>
        <end position="27"/>
    </location>
</feature>
<keyword evidence="3" id="KW-1185">Reference proteome</keyword>
<gene>
    <name evidence="2" type="ORF">ASPCAL14873</name>
</gene>
<accession>A0A0U5GH68</accession>
<evidence type="ECO:0000256" key="1">
    <source>
        <dbReference type="SAM" id="MobiDB-lite"/>
    </source>
</evidence>
<organism evidence="2 3">
    <name type="scientific">Aspergillus calidoustus</name>
    <dbReference type="NCBI Taxonomy" id="454130"/>
    <lineage>
        <taxon>Eukaryota</taxon>
        <taxon>Fungi</taxon>
        <taxon>Dikarya</taxon>
        <taxon>Ascomycota</taxon>
        <taxon>Pezizomycotina</taxon>
        <taxon>Eurotiomycetes</taxon>
        <taxon>Eurotiomycetidae</taxon>
        <taxon>Eurotiales</taxon>
        <taxon>Aspergillaceae</taxon>
        <taxon>Aspergillus</taxon>
        <taxon>Aspergillus subgen. Nidulantes</taxon>
    </lineage>
</organism>
<dbReference type="EMBL" id="CDMC01000031">
    <property type="protein sequence ID" value="CEL11777.1"/>
    <property type="molecule type" value="Genomic_DNA"/>
</dbReference>
<evidence type="ECO:0000313" key="3">
    <source>
        <dbReference type="Proteomes" id="UP000054771"/>
    </source>
</evidence>
<reference evidence="3" key="1">
    <citation type="journal article" date="2016" name="Genome Announc.">
        <title>Draft genome sequences of fungus Aspergillus calidoustus.</title>
        <authorList>
            <person name="Horn F."/>
            <person name="Linde J."/>
            <person name="Mattern D.J."/>
            <person name="Walther G."/>
            <person name="Guthke R."/>
            <person name="Scherlach K."/>
            <person name="Martin K."/>
            <person name="Brakhage A.A."/>
            <person name="Petzke L."/>
            <person name="Valiante V."/>
        </authorList>
    </citation>
    <scope>NUCLEOTIDE SEQUENCE [LARGE SCALE GENOMIC DNA]</scope>
    <source>
        <strain evidence="3">SF006504</strain>
    </source>
</reference>
<name>A0A0U5GH68_ASPCI</name>
<sequence length="265" mass="29193">MEPVADGQYHTQQIASDERPSTPQSDVRMSLALPGESPPSEMVLACSEGYSNNSVVPNTIQASGRRISPFHGVTSGRDIALYRDRERSSTNPGFGDPFDGEELMLHMAKMTLELLRGLSTRNAEGHVKATIGQQRRSHRLAQKARRATRWIYRSVQQIQKLGQSLDDQAELSPAMAGGPGPVWARAPRYPLRIRIPSTLALVMRFLPQGVKRSINLRDRADVARVFVALVDHWLSEAGGEGALTSRETTRQLASAEKSAKIVEAE</sequence>